<protein>
    <submittedName>
        <fullName evidence="1">Uncharacterized protein</fullName>
    </submittedName>
</protein>
<sequence>MSKKKTVFENSELFTDLSIHEQEAISGGGLLGDAWNGVKKVAKKTVKTVKKHWKPITIGVLIAGGALFSGGKPTGGSTNGGKWVGGKWEY</sequence>
<accession>A0A6B3NJU8</accession>
<name>A0A6B3NJU8_9CYAN</name>
<comment type="caution">
    <text evidence="1">The sequence shown here is derived from an EMBL/GenBank/DDBJ whole genome shotgun (WGS) entry which is preliminary data.</text>
</comment>
<dbReference type="EMBL" id="JAAHFQ010000377">
    <property type="protein sequence ID" value="NER29498.1"/>
    <property type="molecule type" value="Genomic_DNA"/>
</dbReference>
<evidence type="ECO:0000313" key="1">
    <source>
        <dbReference type="EMBL" id="NER29498.1"/>
    </source>
</evidence>
<gene>
    <name evidence="1" type="ORF">F6J89_18200</name>
</gene>
<organism evidence="1">
    <name type="scientific">Symploca sp. SIO1C4</name>
    <dbReference type="NCBI Taxonomy" id="2607765"/>
    <lineage>
        <taxon>Bacteria</taxon>
        <taxon>Bacillati</taxon>
        <taxon>Cyanobacteriota</taxon>
        <taxon>Cyanophyceae</taxon>
        <taxon>Coleofasciculales</taxon>
        <taxon>Coleofasciculaceae</taxon>
        <taxon>Symploca</taxon>
    </lineage>
</organism>
<dbReference type="AlphaFoldDB" id="A0A6B3NJU8"/>
<proteinExistence type="predicted"/>
<reference evidence="1" key="1">
    <citation type="submission" date="2019-11" db="EMBL/GenBank/DDBJ databases">
        <title>Genomic insights into an expanded diversity of filamentous marine cyanobacteria reveals the extraordinary biosynthetic potential of Moorea and Okeania.</title>
        <authorList>
            <person name="Ferreira Leao T."/>
            <person name="Wang M."/>
            <person name="Moss N."/>
            <person name="Da Silva R."/>
            <person name="Sanders J."/>
            <person name="Nurk S."/>
            <person name="Gurevich A."/>
            <person name="Humphrey G."/>
            <person name="Reher R."/>
            <person name="Zhu Q."/>
            <person name="Belda-Ferre P."/>
            <person name="Glukhov E."/>
            <person name="Rex R."/>
            <person name="Dorrestein P.C."/>
            <person name="Knight R."/>
            <person name="Pevzner P."/>
            <person name="Gerwick W.H."/>
            <person name="Gerwick L."/>
        </authorList>
    </citation>
    <scope>NUCLEOTIDE SEQUENCE</scope>
    <source>
        <strain evidence="1">SIO1C4</strain>
    </source>
</reference>